<evidence type="ECO:0000313" key="1">
    <source>
        <dbReference type="EMBL" id="DAG05325.1"/>
    </source>
</evidence>
<proteinExistence type="predicted"/>
<accession>A0A8S5VF04</accession>
<sequence length="152" mass="16849">MSETVKPTIAALRAWLKACPLIADEQEATGAAFRIAGLEEESTAFSIEDSPGDPIITEYFSGWDMAKNYLFLSRREYSEVDSVNIQNSGFFEQLTEWVMQQDARHDLPDLSACGGNKTPTGIAVTNSGYIVTNSAGSCKMQLQMRLTYYMPK</sequence>
<name>A0A8S5VF04_9CAUD</name>
<reference evidence="1" key="1">
    <citation type="journal article" date="2021" name="Proc. Natl. Acad. Sci. U.S.A.">
        <title>A Catalog of Tens of Thousands of Viruses from Human Metagenomes Reveals Hidden Associations with Chronic Diseases.</title>
        <authorList>
            <person name="Tisza M.J."/>
            <person name="Buck C.B."/>
        </authorList>
    </citation>
    <scope>NUCLEOTIDE SEQUENCE</scope>
    <source>
        <strain evidence="1">CthEJ2</strain>
    </source>
</reference>
<dbReference type="EMBL" id="BK016255">
    <property type="protein sequence ID" value="DAG05325.1"/>
    <property type="molecule type" value="Genomic_DNA"/>
</dbReference>
<protein>
    <submittedName>
        <fullName evidence="1">Minor capsid protein from bacteriophage</fullName>
    </submittedName>
</protein>
<organism evidence="1">
    <name type="scientific">Siphoviridae sp. cthEJ2</name>
    <dbReference type="NCBI Taxonomy" id="2825612"/>
    <lineage>
        <taxon>Viruses</taxon>
        <taxon>Duplodnaviria</taxon>
        <taxon>Heunggongvirae</taxon>
        <taxon>Uroviricota</taxon>
        <taxon>Caudoviricetes</taxon>
    </lineage>
</organism>